<gene>
    <name evidence="2" type="ORF">ACFQ39_04025</name>
</gene>
<feature type="domain" description="DUF6268" evidence="1">
    <location>
        <begin position="65"/>
        <end position="260"/>
    </location>
</feature>
<proteinExistence type="predicted"/>
<evidence type="ECO:0000313" key="3">
    <source>
        <dbReference type="Proteomes" id="UP001597201"/>
    </source>
</evidence>
<sequence>MTNKTLYILIFCVGFGSYAQERLDLFTLSGSYGFPSSYDSVYQSKATESGVMANLVAPVKLSEKLVWYNSLNYLYWQVYNDENLSEELQNPIRVHGFILRTGIYYELDDERSFQILFAPRLMTDFFNIEANHFQWGGIAVYDKQYHEGLKIGFGLLFNQEFYGPNFVPLVNVDWKINQKWSLAGMFPVYGKLTYKFNERFDAGWSHFGLVTTYRLGDDAYQGDYIERRSIDESFYARVQLLGNFFLEGRVGYAFGRSYKQYDADQKMDFSLPLIEIGDDRTAKSISFEDGIIGSLRVVYSIEIN</sequence>
<keyword evidence="3" id="KW-1185">Reference proteome</keyword>
<accession>A0ABW3XYV8</accession>
<protein>
    <submittedName>
        <fullName evidence="2">DUF6268 family outer membrane beta-barrel protein</fullName>
    </submittedName>
</protein>
<dbReference type="RefSeq" id="WP_377176701.1">
    <property type="nucleotide sequence ID" value="NZ_JBHTMY010000002.1"/>
</dbReference>
<comment type="caution">
    <text evidence="2">The sequence shown here is derived from an EMBL/GenBank/DDBJ whole genome shotgun (WGS) entry which is preliminary data.</text>
</comment>
<reference evidence="3" key="1">
    <citation type="journal article" date="2019" name="Int. J. Syst. Evol. Microbiol.">
        <title>The Global Catalogue of Microorganisms (GCM) 10K type strain sequencing project: providing services to taxonomists for standard genome sequencing and annotation.</title>
        <authorList>
            <consortium name="The Broad Institute Genomics Platform"/>
            <consortium name="The Broad Institute Genome Sequencing Center for Infectious Disease"/>
            <person name="Wu L."/>
            <person name="Ma J."/>
        </authorList>
    </citation>
    <scope>NUCLEOTIDE SEQUENCE [LARGE SCALE GENOMIC DNA]</scope>
    <source>
        <strain evidence="3">CCUG 61485</strain>
    </source>
</reference>
<evidence type="ECO:0000313" key="2">
    <source>
        <dbReference type="EMBL" id="MFD1314774.1"/>
    </source>
</evidence>
<dbReference type="EMBL" id="JBHTMY010000002">
    <property type="protein sequence ID" value="MFD1314774.1"/>
    <property type="molecule type" value="Genomic_DNA"/>
</dbReference>
<dbReference type="Pfam" id="PF19783">
    <property type="entry name" value="DUF6268"/>
    <property type="match status" value="1"/>
</dbReference>
<name>A0ABW3XYV8_9FLAO</name>
<dbReference type="InterPro" id="IPR046235">
    <property type="entry name" value="DUF6268"/>
</dbReference>
<evidence type="ECO:0000259" key="1">
    <source>
        <dbReference type="Pfam" id="PF19783"/>
    </source>
</evidence>
<dbReference type="Proteomes" id="UP001597201">
    <property type="component" value="Unassembled WGS sequence"/>
</dbReference>
<organism evidence="2 3">
    <name type="scientific">Namhaeicola litoreus</name>
    <dbReference type="NCBI Taxonomy" id="1052145"/>
    <lineage>
        <taxon>Bacteria</taxon>
        <taxon>Pseudomonadati</taxon>
        <taxon>Bacteroidota</taxon>
        <taxon>Flavobacteriia</taxon>
        <taxon>Flavobacteriales</taxon>
        <taxon>Flavobacteriaceae</taxon>
        <taxon>Namhaeicola</taxon>
    </lineage>
</organism>